<dbReference type="Pfam" id="PF00696">
    <property type="entry name" value="AA_kinase"/>
    <property type="match status" value="1"/>
</dbReference>
<dbReference type="InterPro" id="IPR036393">
    <property type="entry name" value="AceGlu_kinase-like_sf"/>
</dbReference>
<gene>
    <name evidence="11" type="ORF">DFO77_1216</name>
</gene>
<dbReference type="InterPro" id="IPR042199">
    <property type="entry name" value="AsparK_Bifunc_asparK/hSer_DH"/>
</dbReference>
<keyword evidence="5 8" id="KW-0418">Kinase</keyword>
<dbReference type="PANTHER" id="PTHR21499">
    <property type="entry name" value="ASPARTATE KINASE"/>
    <property type="match status" value="1"/>
</dbReference>
<accession>A0A2T0XTS8</accession>
<dbReference type="GO" id="GO:0004072">
    <property type="term" value="F:aspartate kinase activity"/>
    <property type="evidence" value="ECO:0007669"/>
    <property type="project" value="UniProtKB-EC"/>
</dbReference>
<evidence type="ECO:0000256" key="4">
    <source>
        <dbReference type="ARBA" id="ARBA00022741"/>
    </source>
</evidence>
<dbReference type="InterPro" id="IPR001341">
    <property type="entry name" value="Asp_kinase"/>
</dbReference>
<evidence type="ECO:0000256" key="3">
    <source>
        <dbReference type="ARBA" id="ARBA00022679"/>
    </source>
</evidence>
<keyword evidence="3 8" id="KW-0808">Transferase</keyword>
<protein>
    <recommendedName>
        <fullName evidence="8">Aspartokinase</fullName>
        <ecNumber evidence="8">2.7.2.4</ecNumber>
    </recommendedName>
</protein>
<dbReference type="RefSeq" id="WP_106151608.1">
    <property type="nucleotide sequence ID" value="NZ_PVTS01000001.1"/>
</dbReference>
<keyword evidence="12" id="KW-1185">Reference proteome</keyword>
<comment type="similarity">
    <text evidence="2 8">Belongs to the aspartokinase family.</text>
</comment>
<dbReference type="UniPathway" id="UPA00034">
    <property type="reaction ID" value="UER00015"/>
</dbReference>
<dbReference type="Proteomes" id="UP000252733">
    <property type="component" value="Unassembled WGS sequence"/>
</dbReference>
<dbReference type="SUPFAM" id="SSF55021">
    <property type="entry name" value="ACT-like"/>
    <property type="match status" value="1"/>
</dbReference>
<evidence type="ECO:0000256" key="6">
    <source>
        <dbReference type="ARBA" id="ARBA00022840"/>
    </source>
</evidence>
<dbReference type="SUPFAM" id="SSF53633">
    <property type="entry name" value="Carbamate kinase-like"/>
    <property type="match status" value="1"/>
</dbReference>
<keyword evidence="9" id="KW-0028">Amino-acid biosynthesis</keyword>
<comment type="pathway">
    <text evidence="9">Amino-acid biosynthesis; L-threonine biosynthesis; L-threonine from L-aspartate: step 1/5.</text>
</comment>
<name>A0A2T0XTS8_9BACT</name>
<dbReference type="GO" id="GO:0009088">
    <property type="term" value="P:threonine biosynthetic process"/>
    <property type="evidence" value="ECO:0007669"/>
    <property type="project" value="UniProtKB-UniPathway"/>
</dbReference>
<evidence type="ECO:0000256" key="5">
    <source>
        <dbReference type="ARBA" id="ARBA00022777"/>
    </source>
</evidence>
<organism evidence="11 12">
    <name type="scientific">Marinilabilia salmonicolor</name>
    <dbReference type="NCBI Taxonomy" id="989"/>
    <lineage>
        <taxon>Bacteria</taxon>
        <taxon>Pseudomonadati</taxon>
        <taxon>Bacteroidota</taxon>
        <taxon>Bacteroidia</taxon>
        <taxon>Marinilabiliales</taxon>
        <taxon>Marinilabiliaceae</taxon>
        <taxon>Marinilabilia</taxon>
    </lineage>
</organism>
<dbReference type="UniPathway" id="UPA00051">
    <property type="reaction ID" value="UER00462"/>
</dbReference>
<reference evidence="11 12" key="1">
    <citation type="submission" date="2018-07" db="EMBL/GenBank/DDBJ databases">
        <title>Freshwater and sediment microbial communities from various areas in North America, analyzing microbe dynamics in response to fracking.</title>
        <authorList>
            <person name="Lamendella R."/>
        </authorList>
    </citation>
    <scope>NUCLEOTIDE SEQUENCE [LARGE SCALE GENOMIC DNA]</scope>
    <source>
        <strain evidence="11 12">160A</strain>
    </source>
</reference>
<dbReference type="UniPathway" id="UPA00050">
    <property type="reaction ID" value="UER00461"/>
</dbReference>
<dbReference type="InterPro" id="IPR045865">
    <property type="entry name" value="ACT-like_dom_sf"/>
</dbReference>
<dbReference type="InterPro" id="IPR001048">
    <property type="entry name" value="Asp/Glu/Uridylate_kinase"/>
</dbReference>
<evidence type="ECO:0000313" key="12">
    <source>
        <dbReference type="Proteomes" id="UP000252733"/>
    </source>
</evidence>
<dbReference type="Gene3D" id="1.20.120.1320">
    <property type="entry name" value="Aspartokinase, catalytic domain"/>
    <property type="match status" value="1"/>
</dbReference>
<comment type="catalytic activity">
    <reaction evidence="7 8">
        <text>L-aspartate + ATP = 4-phospho-L-aspartate + ADP</text>
        <dbReference type="Rhea" id="RHEA:23776"/>
        <dbReference type="ChEBI" id="CHEBI:29991"/>
        <dbReference type="ChEBI" id="CHEBI:30616"/>
        <dbReference type="ChEBI" id="CHEBI:57535"/>
        <dbReference type="ChEBI" id="CHEBI:456216"/>
        <dbReference type="EC" id="2.7.2.4"/>
    </reaction>
</comment>
<comment type="caution">
    <text evidence="11">The sequence shown here is derived from an EMBL/GenBank/DDBJ whole genome shotgun (WGS) entry which is preliminary data.</text>
</comment>
<dbReference type="GO" id="GO:0009090">
    <property type="term" value="P:homoserine biosynthetic process"/>
    <property type="evidence" value="ECO:0007669"/>
    <property type="project" value="TreeGrafter"/>
</dbReference>
<keyword evidence="4" id="KW-0547">Nucleotide-binding</keyword>
<dbReference type="EMBL" id="QPIZ01000021">
    <property type="protein sequence ID" value="RCW30570.1"/>
    <property type="molecule type" value="Genomic_DNA"/>
</dbReference>
<dbReference type="GO" id="GO:0009089">
    <property type="term" value="P:lysine biosynthetic process via diaminopimelate"/>
    <property type="evidence" value="ECO:0007669"/>
    <property type="project" value="UniProtKB-UniPathway"/>
</dbReference>
<comment type="pathway">
    <text evidence="9">Amino-acid biosynthesis; L-methionine biosynthesis via de novo pathway; L-homoserine from L-aspartate: step 1/3.</text>
</comment>
<evidence type="ECO:0000256" key="8">
    <source>
        <dbReference type="RuleBase" id="RU003448"/>
    </source>
</evidence>
<keyword evidence="6" id="KW-0067">ATP-binding</keyword>
<feature type="domain" description="Aspartate/glutamate/uridylate kinase" evidence="10">
    <location>
        <begin position="2"/>
        <end position="279"/>
    </location>
</feature>
<evidence type="ECO:0000256" key="2">
    <source>
        <dbReference type="ARBA" id="ARBA00010122"/>
    </source>
</evidence>
<sequence length="418" mass="48043">MQVSKFGGASVKNAEAVKNLLEIVNHLDKSQVIVVSAMGKMTNAFETLIQYYFSGEKEECKAQLKFIKEFHNNIILDLFGDLQHPMLSAFWECVRQLEVKLEQLPSMHFDYEYDQVVSFGEIFSTHIISAFLNTSGVNNKWVDVRHVLKTDDLYRDANVDWLMTEELMERTFSFTETSLYLTQGFLGGTFSNISTTLGREGSDYTAAIIGYVLNAERVTVWKDVPGILNADPRIFPDAQKIDSLSYAETIELSYYGAQVIHPKTLKPLQNKQIPLYVKSFLDRELPGTVIRQESPKIPVPVFILKKDQVLLTLSPRDFSFITEENLSRILALFSQNHVRINLLQTSALNFTVCVDRKDSFVKMVEQLKEFYSVRYNDQVELLTIRHYNQEVIDEKLKDRVVIDSQVTRKNARFVLQSS</sequence>
<dbReference type="GO" id="GO:0005524">
    <property type="term" value="F:ATP binding"/>
    <property type="evidence" value="ECO:0007669"/>
    <property type="project" value="UniProtKB-KW"/>
</dbReference>
<evidence type="ECO:0000256" key="7">
    <source>
        <dbReference type="ARBA" id="ARBA00047872"/>
    </source>
</evidence>
<dbReference type="STRING" id="1168289.GCA_000259075_01316"/>
<dbReference type="AlphaFoldDB" id="A0A2T0XTS8"/>
<dbReference type="EC" id="2.7.2.4" evidence="8"/>
<dbReference type="GO" id="GO:0005829">
    <property type="term" value="C:cytosol"/>
    <property type="evidence" value="ECO:0007669"/>
    <property type="project" value="TreeGrafter"/>
</dbReference>
<dbReference type="Gene3D" id="3.40.1160.10">
    <property type="entry name" value="Acetylglutamate kinase-like"/>
    <property type="match status" value="1"/>
</dbReference>
<evidence type="ECO:0000313" key="11">
    <source>
        <dbReference type="EMBL" id="RCW30570.1"/>
    </source>
</evidence>
<dbReference type="PANTHER" id="PTHR21499:SF59">
    <property type="entry name" value="ASPARTOKINASE"/>
    <property type="match status" value="1"/>
</dbReference>
<proteinExistence type="inferred from homology"/>
<comment type="pathway">
    <text evidence="1 9">Amino-acid biosynthesis; L-lysine biosynthesis via DAP pathway; (S)-tetrahydrodipicolinate from L-aspartate: step 1/4.</text>
</comment>
<evidence type="ECO:0000259" key="10">
    <source>
        <dbReference type="Pfam" id="PF00696"/>
    </source>
</evidence>
<dbReference type="NCBIfam" id="TIGR00657">
    <property type="entry name" value="asp_kinases"/>
    <property type="match status" value="1"/>
</dbReference>
<dbReference type="OrthoDB" id="9799110at2"/>
<evidence type="ECO:0000256" key="1">
    <source>
        <dbReference type="ARBA" id="ARBA00004766"/>
    </source>
</evidence>
<evidence type="ECO:0000256" key="9">
    <source>
        <dbReference type="RuleBase" id="RU004249"/>
    </source>
</evidence>